<protein>
    <submittedName>
        <fullName evidence="2">Fam-m protein</fullName>
    </submittedName>
</protein>
<name>A0A1D3JLV1_PLAMA</name>
<dbReference type="EMBL" id="LT594626">
    <property type="protein sequence ID" value="SBT87584.1"/>
    <property type="molecule type" value="Genomic_DNA"/>
</dbReference>
<sequence>MKEKKSFPIIIDVAVYLLLTWICLFSYELSGFSEYTNENCYLDKISDTRNYRLLVKYNLDNSNKVCLKEKFRNNGVNEKKDIYNNKKGTKKKNKYSSRNLLNKEKFYTEVIDYNNGMFDGKHFHFEKKWIKKRNYDDFVEKKRRICDISLKKIKFRSYGFGIVLFFFFFLFGIGIPLSPSFLSLLYATAQEFKSSALGQFCMNVLKKLSINIKDLPYLFIVLFVVFMVMLSVMLIISVYKILRNNEKYNKINLMKEYNE</sequence>
<dbReference type="GeneID" id="39867489"/>
<evidence type="ECO:0000313" key="2">
    <source>
        <dbReference type="EMBL" id="SBT87584.1"/>
    </source>
</evidence>
<proteinExistence type="predicted"/>
<dbReference type="RefSeq" id="XP_028860583.1">
    <property type="nucleotide sequence ID" value="XM_029003659.1"/>
</dbReference>
<dbReference type="OrthoDB" id="10669034at2759"/>
<dbReference type="InterPro" id="IPR022139">
    <property type="entry name" value="Fam-L/Fam-M-like_plasmodium"/>
</dbReference>
<accession>A0A1D3JLV1</accession>
<reference evidence="2 3" key="1">
    <citation type="submission" date="2016-06" db="EMBL/GenBank/DDBJ databases">
        <authorList>
            <consortium name="Pathogen Informatics"/>
        </authorList>
    </citation>
    <scope>NUCLEOTIDE SEQUENCE [LARGE SCALE GENOMIC DNA]</scope>
</reference>
<dbReference type="AlphaFoldDB" id="A0A1D3JLV1"/>
<dbReference type="KEGG" id="pmal:PMUG01_05044700"/>
<feature type="transmembrane region" description="Helical" evidence="1">
    <location>
        <begin position="158"/>
        <end position="177"/>
    </location>
</feature>
<dbReference type="Proteomes" id="UP000219813">
    <property type="component" value="Chromosome 5"/>
</dbReference>
<evidence type="ECO:0000313" key="3">
    <source>
        <dbReference type="Proteomes" id="UP000219813"/>
    </source>
</evidence>
<keyword evidence="1" id="KW-0472">Membrane</keyword>
<keyword evidence="3" id="KW-1185">Reference proteome</keyword>
<dbReference type="Pfam" id="PF12420">
    <property type="entry name" value="DUF3671"/>
    <property type="match status" value="1"/>
</dbReference>
<gene>
    <name evidence="2" type="primary">PmUG01_05044700</name>
    <name evidence="2" type="ORF">PMUG01_05044700</name>
</gene>
<organism evidence="2 3">
    <name type="scientific">Plasmodium malariae</name>
    <dbReference type="NCBI Taxonomy" id="5858"/>
    <lineage>
        <taxon>Eukaryota</taxon>
        <taxon>Sar</taxon>
        <taxon>Alveolata</taxon>
        <taxon>Apicomplexa</taxon>
        <taxon>Aconoidasida</taxon>
        <taxon>Haemosporida</taxon>
        <taxon>Plasmodiidae</taxon>
        <taxon>Plasmodium</taxon>
        <taxon>Plasmodium (Plasmodium)</taxon>
    </lineage>
</organism>
<keyword evidence="1" id="KW-1133">Transmembrane helix</keyword>
<keyword evidence="1" id="KW-0812">Transmembrane</keyword>
<evidence type="ECO:0000256" key="1">
    <source>
        <dbReference type="SAM" id="Phobius"/>
    </source>
</evidence>
<dbReference type="VEuPathDB" id="PlasmoDB:PmUG01_05044700"/>
<feature type="transmembrane region" description="Helical" evidence="1">
    <location>
        <begin position="6"/>
        <end position="27"/>
    </location>
</feature>
<feature type="transmembrane region" description="Helical" evidence="1">
    <location>
        <begin position="217"/>
        <end position="242"/>
    </location>
</feature>